<organism evidence="1 2">
    <name type="scientific">Budvicia aquatica</name>
    <dbReference type="NCBI Taxonomy" id="82979"/>
    <lineage>
        <taxon>Bacteria</taxon>
        <taxon>Pseudomonadati</taxon>
        <taxon>Pseudomonadota</taxon>
        <taxon>Gammaproteobacteria</taxon>
        <taxon>Enterobacterales</taxon>
        <taxon>Budviciaceae</taxon>
        <taxon>Budvicia</taxon>
    </lineage>
</organism>
<dbReference type="EMBL" id="CAADJA010000002">
    <property type="protein sequence ID" value="VFS45963.1"/>
    <property type="molecule type" value="Genomic_DNA"/>
</dbReference>
<name>A0A484ZEM8_9GAMM</name>
<protein>
    <recommendedName>
        <fullName evidence="3">Electron transfer flavoprotein small subunit</fullName>
    </recommendedName>
</protein>
<accession>A0A484ZEM8</accession>
<gene>
    <name evidence="1" type="ORF">NCTC12282_00850</name>
</gene>
<dbReference type="Proteomes" id="UP000373449">
    <property type="component" value="Unassembled WGS sequence"/>
</dbReference>
<evidence type="ECO:0000313" key="2">
    <source>
        <dbReference type="Proteomes" id="UP000373449"/>
    </source>
</evidence>
<evidence type="ECO:0008006" key="3">
    <source>
        <dbReference type="Google" id="ProtNLM"/>
    </source>
</evidence>
<evidence type="ECO:0000313" key="1">
    <source>
        <dbReference type="EMBL" id="VFS45963.1"/>
    </source>
</evidence>
<reference evidence="1 2" key="1">
    <citation type="submission" date="2019-03" db="EMBL/GenBank/DDBJ databases">
        <authorList>
            <consortium name="Pathogen Informatics"/>
        </authorList>
    </citation>
    <scope>NUCLEOTIDE SEQUENCE [LARGE SCALE GENOMIC DNA]</scope>
    <source>
        <strain evidence="1 2">NCTC12282</strain>
    </source>
</reference>
<proteinExistence type="predicted"/>
<sequence length="53" mass="5871">MECGRYQLGTGPEQVKFVSLSAPQQAERKRVVIEGDSPQAISELADHLRKAMN</sequence>
<dbReference type="AlphaFoldDB" id="A0A484ZEM8"/>